<dbReference type="EMBL" id="MKGL01000223">
    <property type="protein sequence ID" value="RNF02659.1"/>
    <property type="molecule type" value="Genomic_DNA"/>
</dbReference>
<name>A0A3R7LST7_TRYRA</name>
<dbReference type="Proteomes" id="UP000283634">
    <property type="component" value="Unassembled WGS sequence"/>
</dbReference>
<dbReference type="RefSeq" id="XP_029237050.1">
    <property type="nucleotide sequence ID" value="XM_029383097.1"/>
</dbReference>
<evidence type="ECO:0000256" key="7">
    <source>
        <dbReference type="ARBA" id="ARBA00044712"/>
    </source>
</evidence>
<proteinExistence type="predicted"/>
<feature type="domain" description="MRNA cap 0 methyltransferase" evidence="8">
    <location>
        <begin position="24"/>
        <end position="314"/>
    </location>
</feature>
<comment type="catalytic activity">
    <reaction evidence="7">
        <text>a 5'-end (5'-triphosphoguanosine)-ribonucleoside in mRNA + S-adenosyl-L-methionine = a 5'-end (N(7)-methyl 5'-triphosphoguanosine)-ribonucleoside in mRNA + S-adenosyl-L-homocysteine</text>
        <dbReference type="Rhea" id="RHEA:67008"/>
        <dbReference type="Rhea" id="RHEA-COMP:17166"/>
        <dbReference type="Rhea" id="RHEA-COMP:17167"/>
        <dbReference type="ChEBI" id="CHEBI:57856"/>
        <dbReference type="ChEBI" id="CHEBI:59789"/>
        <dbReference type="ChEBI" id="CHEBI:156461"/>
        <dbReference type="ChEBI" id="CHEBI:167617"/>
        <dbReference type="EC" id="2.1.1.56"/>
    </reaction>
</comment>
<dbReference type="InterPro" id="IPR029063">
    <property type="entry name" value="SAM-dependent_MTases_sf"/>
</dbReference>
<keyword evidence="6" id="KW-0506">mRNA capping</keyword>
<evidence type="ECO:0000313" key="9">
    <source>
        <dbReference type="EMBL" id="RNF02659.1"/>
    </source>
</evidence>
<keyword evidence="6" id="KW-0507">mRNA processing</keyword>
<keyword evidence="2 9" id="KW-0489">Methyltransferase</keyword>
<dbReference type="OrthoDB" id="10248867at2759"/>
<keyword evidence="10" id="KW-1185">Reference proteome</keyword>
<keyword evidence="4" id="KW-0949">S-adenosyl-L-methionine</keyword>
<keyword evidence="5" id="KW-0694">RNA-binding</keyword>
<dbReference type="PANTHER" id="PTHR12189:SF1">
    <property type="entry name" value="MRNA (GUANINE-N(7))-METHYLTRANSFERASE"/>
    <property type="match status" value="1"/>
</dbReference>
<evidence type="ECO:0000256" key="4">
    <source>
        <dbReference type="ARBA" id="ARBA00022691"/>
    </source>
</evidence>
<dbReference type="OMA" id="HYCFESM"/>
<accession>A0A3R7LST7</accession>
<dbReference type="InterPro" id="IPR039753">
    <property type="entry name" value="RG7MT1"/>
</dbReference>
<dbReference type="Gene3D" id="3.40.50.150">
    <property type="entry name" value="Vaccinia Virus protein VP39"/>
    <property type="match status" value="1"/>
</dbReference>
<protein>
    <recommendedName>
        <fullName evidence="1">mRNA (guanine-N(7))-methyltransferase</fullName>
        <ecNumber evidence="1">2.1.1.56</ecNumber>
    </recommendedName>
</protein>
<dbReference type="PANTHER" id="PTHR12189">
    <property type="entry name" value="MRNA GUANINE-7- METHYLTRANSFERASE"/>
    <property type="match status" value="1"/>
</dbReference>
<dbReference type="SUPFAM" id="SSF53335">
    <property type="entry name" value="S-adenosyl-L-methionine-dependent methyltransferases"/>
    <property type="match status" value="1"/>
</dbReference>
<dbReference type="PROSITE" id="PS51562">
    <property type="entry name" value="RNA_CAP0_MT"/>
    <property type="match status" value="1"/>
</dbReference>
<dbReference type="AlphaFoldDB" id="A0A3R7LST7"/>
<reference evidence="9 10" key="1">
    <citation type="journal article" date="2018" name="BMC Genomics">
        <title>Genomic comparison of Trypanosoma conorhini and Trypanosoma rangeli to Trypanosoma cruzi strains of high and low virulence.</title>
        <authorList>
            <person name="Bradwell K.R."/>
            <person name="Koparde V.N."/>
            <person name="Matveyev A.V."/>
            <person name="Serrano M.G."/>
            <person name="Alves J.M."/>
            <person name="Parikh H."/>
            <person name="Huang B."/>
            <person name="Lee V."/>
            <person name="Espinosa-Alvarez O."/>
            <person name="Ortiz P.A."/>
            <person name="Costa-Martins A.G."/>
            <person name="Teixeira M.M."/>
            <person name="Buck G.A."/>
        </authorList>
    </citation>
    <scope>NUCLEOTIDE SEQUENCE [LARGE SCALE GENOMIC DNA]</scope>
    <source>
        <strain evidence="9 10">AM80</strain>
    </source>
</reference>
<dbReference type="VEuPathDB" id="TriTrypDB:TRSC58_02150"/>
<dbReference type="GO" id="GO:0004482">
    <property type="term" value="F:mRNA 5'-cap (guanine-N7-)-methyltransferase activity"/>
    <property type="evidence" value="ECO:0007669"/>
    <property type="project" value="UniProtKB-EC"/>
</dbReference>
<gene>
    <name evidence="9" type="ORF">TraAM80_06245</name>
</gene>
<evidence type="ECO:0000256" key="1">
    <source>
        <dbReference type="ARBA" id="ARBA00011926"/>
    </source>
</evidence>
<sequence length="315" mass="35573">MAEGLRTAASYDEIARKRAGDMTSKESPFRFFNNYVKKRLIQFALDHLKDKVGCSGAKVLDLASGRGGDIGKWLHCQSPELSFLTVKLPRTLLTRATFLDCYDVSSECIAEARRRYKAIASDAECDCDCVFTVKDCFSEEFLRGQLPASENFGKFNIVSIQFAFHYACDTLERIDMVMAAIAGALAPDGVFIATTVDEKVLAERVRKKQTKSSGLFSLYFDSEPVWEGDRLAVGTKYHFELEGFVDCDEYVVPASYVCERAMHYGMEEVTEFSKTFQSLYEGYKKNRNKNKGRYLVGGALELATLYRTFCFRKVS</sequence>
<evidence type="ECO:0000256" key="6">
    <source>
        <dbReference type="ARBA" id="ARBA00023042"/>
    </source>
</evidence>
<comment type="caution">
    <text evidence="9">The sequence shown here is derived from an EMBL/GenBank/DDBJ whole genome shotgun (WGS) entry which is preliminary data.</text>
</comment>
<dbReference type="EC" id="2.1.1.56" evidence="1"/>
<dbReference type="InterPro" id="IPR004971">
    <property type="entry name" value="mRNA_G-N7_MeTrfase_dom"/>
</dbReference>
<evidence type="ECO:0000256" key="2">
    <source>
        <dbReference type="ARBA" id="ARBA00022603"/>
    </source>
</evidence>
<evidence type="ECO:0000256" key="5">
    <source>
        <dbReference type="ARBA" id="ARBA00022884"/>
    </source>
</evidence>
<dbReference type="GeneID" id="40330178"/>
<dbReference type="GO" id="GO:0005634">
    <property type="term" value="C:nucleus"/>
    <property type="evidence" value="ECO:0007669"/>
    <property type="project" value="TreeGrafter"/>
</dbReference>
<dbReference type="GO" id="GO:0003723">
    <property type="term" value="F:RNA binding"/>
    <property type="evidence" value="ECO:0007669"/>
    <property type="project" value="UniProtKB-KW"/>
</dbReference>
<evidence type="ECO:0000256" key="3">
    <source>
        <dbReference type="ARBA" id="ARBA00022679"/>
    </source>
</evidence>
<evidence type="ECO:0000313" key="10">
    <source>
        <dbReference type="Proteomes" id="UP000283634"/>
    </source>
</evidence>
<keyword evidence="3 9" id="KW-0808">Transferase</keyword>
<evidence type="ECO:0000259" key="8">
    <source>
        <dbReference type="PROSITE" id="PS51562"/>
    </source>
</evidence>
<organism evidence="9 10">
    <name type="scientific">Trypanosoma rangeli</name>
    <dbReference type="NCBI Taxonomy" id="5698"/>
    <lineage>
        <taxon>Eukaryota</taxon>
        <taxon>Discoba</taxon>
        <taxon>Euglenozoa</taxon>
        <taxon>Kinetoplastea</taxon>
        <taxon>Metakinetoplastina</taxon>
        <taxon>Trypanosomatida</taxon>
        <taxon>Trypanosomatidae</taxon>
        <taxon>Trypanosoma</taxon>
        <taxon>Herpetosoma</taxon>
    </lineage>
</organism>
<dbReference type="Pfam" id="PF03291">
    <property type="entry name" value="mRNA_G-N7_MeTrfase"/>
    <property type="match status" value="1"/>
</dbReference>